<protein>
    <submittedName>
        <fullName evidence="1">Uncharacterized protein</fullName>
    </submittedName>
</protein>
<dbReference type="EMBL" id="LCAB01000003">
    <property type="protein sequence ID" value="KKR83646.1"/>
    <property type="molecule type" value="Genomic_DNA"/>
</dbReference>
<reference evidence="1 2" key="1">
    <citation type="journal article" date="2015" name="Nature">
        <title>rRNA introns, odd ribosomes, and small enigmatic genomes across a large radiation of phyla.</title>
        <authorList>
            <person name="Brown C.T."/>
            <person name="Hug L.A."/>
            <person name="Thomas B.C."/>
            <person name="Sharon I."/>
            <person name="Castelle C.J."/>
            <person name="Singh A."/>
            <person name="Wilkins M.J."/>
            <person name="Williams K.H."/>
            <person name="Banfield J.F."/>
        </authorList>
    </citation>
    <scope>NUCLEOTIDE SEQUENCE [LARGE SCALE GENOMIC DNA]</scope>
</reference>
<dbReference type="AlphaFoldDB" id="A0A0G0U8T7"/>
<comment type="caution">
    <text evidence="1">The sequence shown here is derived from an EMBL/GenBank/DDBJ whole genome shotgun (WGS) entry which is preliminary data.</text>
</comment>
<accession>A0A0G0U8T7</accession>
<evidence type="ECO:0000313" key="1">
    <source>
        <dbReference type="EMBL" id="KKR83646.1"/>
    </source>
</evidence>
<evidence type="ECO:0000313" key="2">
    <source>
        <dbReference type="Proteomes" id="UP000034601"/>
    </source>
</evidence>
<dbReference type="Proteomes" id="UP000034601">
    <property type="component" value="Unassembled WGS sequence"/>
</dbReference>
<proteinExistence type="predicted"/>
<organism evidence="1 2">
    <name type="scientific">Candidatus Daviesbacteria bacterium GW2011_GWA2_40_9</name>
    <dbReference type="NCBI Taxonomy" id="1618424"/>
    <lineage>
        <taxon>Bacteria</taxon>
        <taxon>Candidatus Daviesiibacteriota</taxon>
    </lineage>
</organism>
<name>A0A0G0U8T7_9BACT</name>
<gene>
    <name evidence="1" type="ORF">UU29_C0003G0048</name>
</gene>
<sequence length="83" mass="10060">MKHTHSQNWLNKIRRLFLLSFFDPKNQYQEKEINGFVLIKQFSQLLGDWEVAIYTKEAFQKRLAYKDRISQLLKTRGNKQERG</sequence>